<gene>
    <name evidence="1" type="ORF">ZEAMMB73_Zm00001d032212</name>
</gene>
<proteinExistence type="predicted"/>
<reference evidence="1" key="1">
    <citation type="submission" date="2015-12" db="EMBL/GenBank/DDBJ databases">
        <title>Update maize B73 reference genome by single molecule sequencing technologies.</title>
        <authorList>
            <consortium name="Maize Genome Sequencing Project"/>
            <person name="Ware D."/>
        </authorList>
    </citation>
    <scope>NUCLEOTIDE SEQUENCE [LARGE SCALE GENOMIC DNA]</scope>
    <source>
        <tissue evidence="1">Seedling</tissue>
    </source>
</reference>
<protein>
    <submittedName>
        <fullName evidence="1">GDT1-like protein 4</fullName>
    </submittedName>
</protein>
<evidence type="ECO:0000313" key="1">
    <source>
        <dbReference type="EMBL" id="ONM04598.1"/>
    </source>
</evidence>
<accession>A0A1D6KP72</accession>
<name>A0A1D6KP72_MAIZE</name>
<dbReference type="AlphaFoldDB" id="A0A1D6KP72"/>
<sequence>MVGTRLIFLLNCQAECSSCSSVSCPYSLDQKENCNPCLSLFQLAD</sequence>
<dbReference type="EMBL" id="CM007647">
    <property type="protein sequence ID" value="ONM04598.1"/>
    <property type="molecule type" value="Genomic_DNA"/>
</dbReference>
<organism evidence="1">
    <name type="scientific">Zea mays</name>
    <name type="common">Maize</name>
    <dbReference type="NCBI Taxonomy" id="4577"/>
    <lineage>
        <taxon>Eukaryota</taxon>
        <taxon>Viridiplantae</taxon>
        <taxon>Streptophyta</taxon>
        <taxon>Embryophyta</taxon>
        <taxon>Tracheophyta</taxon>
        <taxon>Spermatophyta</taxon>
        <taxon>Magnoliopsida</taxon>
        <taxon>Liliopsida</taxon>
        <taxon>Poales</taxon>
        <taxon>Poaceae</taxon>
        <taxon>PACMAD clade</taxon>
        <taxon>Panicoideae</taxon>
        <taxon>Andropogonodae</taxon>
        <taxon>Andropogoneae</taxon>
        <taxon>Tripsacinae</taxon>
        <taxon>Zea</taxon>
    </lineage>
</organism>